<name>A0ACB0KGF7_TRIPR</name>
<dbReference type="Proteomes" id="UP001177021">
    <property type="component" value="Unassembled WGS sequence"/>
</dbReference>
<proteinExistence type="predicted"/>
<accession>A0ACB0KGF7</accession>
<reference evidence="1" key="1">
    <citation type="submission" date="2023-10" db="EMBL/GenBank/DDBJ databases">
        <authorList>
            <person name="Rodriguez Cubillos JULIANA M."/>
            <person name="De Vega J."/>
        </authorList>
    </citation>
    <scope>NUCLEOTIDE SEQUENCE</scope>
</reference>
<evidence type="ECO:0000313" key="2">
    <source>
        <dbReference type="Proteomes" id="UP001177021"/>
    </source>
</evidence>
<protein>
    <submittedName>
        <fullName evidence="1">Uncharacterized protein</fullName>
    </submittedName>
</protein>
<dbReference type="EMBL" id="CASHSV030000206">
    <property type="protein sequence ID" value="CAJ2656374.1"/>
    <property type="molecule type" value="Genomic_DNA"/>
</dbReference>
<evidence type="ECO:0000313" key="1">
    <source>
        <dbReference type="EMBL" id="CAJ2656374.1"/>
    </source>
</evidence>
<organism evidence="1 2">
    <name type="scientific">Trifolium pratense</name>
    <name type="common">Red clover</name>
    <dbReference type="NCBI Taxonomy" id="57577"/>
    <lineage>
        <taxon>Eukaryota</taxon>
        <taxon>Viridiplantae</taxon>
        <taxon>Streptophyta</taxon>
        <taxon>Embryophyta</taxon>
        <taxon>Tracheophyta</taxon>
        <taxon>Spermatophyta</taxon>
        <taxon>Magnoliopsida</taxon>
        <taxon>eudicotyledons</taxon>
        <taxon>Gunneridae</taxon>
        <taxon>Pentapetalae</taxon>
        <taxon>rosids</taxon>
        <taxon>fabids</taxon>
        <taxon>Fabales</taxon>
        <taxon>Fabaceae</taxon>
        <taxon>Papilionoideae</taxon>
        <taxon>50 kb inversion clade</taxon>
        <taxon>NPAAA clade</taxon>
        <taxon>Hologalegina</taxon>
        <taxon>IRL clade</taxon>
        <taxon>Trifolieae</taxon>
        <taxon>Trifolium</taxon>
    </lineage>
</organism>
<sequence length="575" mass="64842">MVEEIPDQCWELIFTFLNDGSDGEHNHHYLKSLSIASKEFFSITNRLRFSLTIYVPTHPFLHRLFKRFVNLTSLDLTCFCGDLDALLSQISCFRLKLTSLNISNQPTIPAIGLRAFSKKITTLISLVCSNIESIYGTDLFLIAECFPLLEELDLSNPGEFANHVNFLDGLDALSLALFKLRKINLSGHCYVNDSSLLHLCKNCEFLEQVMMMNCSLLTHHGIAYAIRERRQTLRSLSIRWRSYGSNDIISSHFVDSLANLKGLTSLDLSSSRISDKLLTSIAMRGLPLRKLVLQNCTGYSYVGIFSLLSKCQGIQHLDLQKAEFLNDHHVVKLSLFLGGLMSINLSDSGNLTNLALCALVGNCSSLSEIRMEYTTIGKETVENSNSLMDFVVSPQLKFLHLAYSSCLKDESIKIFASIFPNLQLLDLSNCKDISEEGIYQILRRCRKLRHLNLTSCFGVKVQGMNFEVPQLKVLNLSYTSIDDKTLYVISKSCCGLLQLLLESCKNVTKNGVEHVVENCTQLREINLGYCNNINFVNIVDMVFLRPSLRKITLPPHYRLSDEDKELLSRHGCLVG</sequence>
<gene>
    <name evidence="1" type="ORF">MILVUS5_LOCUS23133</name>
</gene>
<comment type="caution">
    <text evidence="1">The sequence shown here is derived from an EMBL/GenBank/DDBJ whole genome shotgun (WGS) entry which is preliminary data.</text>
</comment>
<keyword evidence="2" id="KW-1185">Reference proteome</keyword>